<dbReference type="HOGENOM" id="CLU_3315715_0_0_6"/>
<evidence type="ECO:0000313" key="1">
    <source>
        <dbReference type="EMBL" id="CDZ96063.1"/>
    </source>
</evidence>
<reference evidence="1 2" key="1">
    <citation type="submission" date="2014-07" db="EMBL/GenBank/DDBJ databases">
        <authorList>
            <person name="Urmite Genomes Urmite Genomes"/>
        </authorList>
    </citation>
    <scope>NUCLEOTIDE SEQUENCE [LARGE SCALE GENOMIC DNA]</scope>
    <source>
        <strain evidence="1 2">20_BN</strain>
    </source>
</reference>
<evidence type="ECO:0000313" key="2">
    <source>
        <dbReference type="Proteomes" id="UP000053902"/>
    </source>
</evidence>
<organism evidence="1 2">
    <name type="scientific">Pseudomonas saudiphocaensis</name>
    <dbReference type="NCBI Taxonomy" id="1499686"/>
    <lineage>
        <taxon>Bacteria</taxon>
        <taxon>Pseudomonadati</taxon>
        <taxon>Pseudomonadota</taxon>
        <taxon>Gammaproteobacteria</taxon>
        <taxon>Pseudomonadales</taxon>
        <taxon>Pseudomonadaceae</taxon>
        <taxon>Pseudomonas</taxon>
    </lineage>
</organism>
<dbReference type="EMBL" id="CCSF01000001">
    <property type="protein sequence ID" value="CDZ96063.1"/>
    <property type="molecule type" value="Genomic_DNA"/>
</dbReference>
<protein>
    <submittedName>
        <fullName evidence="1">Uncharacterized protein</fullName>
    </submittedName>
</protein>
<proteinExistence type="predicted"/>
<keyword evidence="2" id="KW-1185">Reference proteome</keyword>
<accession>A0A078LUE0</accession>
<name>A0A078LUE0_9PSED</name>
<dbReference type="AlphaFoldDB" id="A0A078LUE0"/>
<dbReference type="Proteomes" id="UP000053902">
    <property type="component" value="Unassembled WGS sequence"/>
</dbReference>
<sequence length="39" mass="4234">MNAILHRLRRSELAREAATPLFASKLAPTQSTVVSGRLA</sequence>
<gene>
    <name evidence="1" type="ORF">BN1079_03414</name>
</gene>